<proteinExistence type="predicted"/>
<gene>
    <name evidence="1" type="ORF">I2F25_00315</name>
</gene>
<dbReference type="Proteomes" id="UP001339883">
    <property type="component" value="Unassembled WGS sequence"/>
</dbReference>
<organism evidence="1 2">
    <name type="scientific">Acinetobacter pollinis</name>
    <dbReference type="NCBI Taxonomy" id="2605270"/>
    <lineage>
        <taxon>Bacteria</taxon>
        <taxon>Pseudomonadati</taxon>
        <taxon>Pseudomonadota</taxon>
        <taxon>Gammaproteobacteria</taxon>
        <taxon>Moraxellales</taxon>
        <taxon>Moraxellaceae</taxon>
        <taxon>Acinetobacter</taxon>
    </lineage>
</organism>
<evidence type="ECO:0000313" key="2">
    <source>
        <dbReference type="Proteomes" id="UP001339883"/>
    </source>
</evidence>
<accession>A0ABU6DQ02</accession>
<sequence>MKTVVQPKNLDAFRIWIGKLGYTVKDLPHGGFNFRFKRYQYGFVTRTMQGNNLAIRLGEEFEEHLRA</sequence>
<keyword evidence="2" id="KW-1185">Reference proteome</keyword>
<dbReference type="RefSeq" id="WP_325774436.1">
    <property type="nucleotide sequence ID" value="NZ_VTDN01000001.1"/>
</dbReference>
<comment type="caution">
    <text evidence="1">The sequence shown here is derived from an EMBL/GenBank/DDBJ whole genome shotgun (WGS) entry which is preliminary data.</text>
</comment>
<reference evidence="1 2" key="1">
    <citation type="submission" date="2019-08" db="EMBL/GenBank/DDBJ databases">
        <title>Five species of Acinetobacter isolated from floral nectar and animal pollinators.</title>
        <authorList>
            <person name="Hendry T.A."/>
        </authorList>
    </citation>
    <scope>NUCLEOTIDE SEQUENCE [LARGE SCALE GENOMIC DNA]</scope>
    <source>
        <strain evidence="1 2">MD18.27</strain>
    </source>
</reference>
<protein>
    <recommendedName>
        <fullName evidence="3">Type II toxin-antitoxin system HicA family toxin</fullName>
    </recommendedName>
</protein>
<dbReference type="EMBL" id="VTDN01000001">
    <property type="protein sequence ID" value="MEB5475506.1"/>
    <property type="molecule type" value="Genomic_DNA"/>
</dbReference>
<name>A0ABU6DQ02_9GAMM</name>
<evidence type="ECO:0000313" key="1">
    <source>
        <dbReference type="EMBL" id="MEB5475506.1"/>
    </source>
</evidence>
<evidence type="ECO:0008006" key="3">
    <source>
        <dbReference type="Google" id="ProtNLM"/>
    </source>
</evidence>